<name>A0A1M7Z1E5_9VIBR</name>
<evidence type="ECO:0000256" key="4">
    <source>
        <dbReference type="ARBA" id="ARBA00023163"/>
    </source>
</evidence>
<evidence type="ECO:0000256" key="1">
    <source>
        <dbReference type="ARBA" id="ARBA00009437"/>
    </source>
</evidence>
<dbReference type="Proteomes" id="UP000184600">
    <property type="component" value="Unassembled WGS sequence"/>
</dbReference>
<evidence type="ECO:0000256" key="3">
    <source>
        <dbReference type="ARBA" id="ARBA00023125"/>
    </source>
</evidence>
<dbReference type="Gene3D" id="3.40.190.290">
    <property type="match status" value="1"/>
</dbReference>
<accession>A0A1M7Z1E5</accession>
<dbReference type="GO" id="GO:0003700">
    <property type="term" value="F:DNA-binding transcription factor activity"/>
    <property type="evidence" value="ECO:0007669"/>
    <property type="project" value="InterPro"/>
</dbReference>
<dbReference type="InterPro" id="IPR036390">
    <property type="entry name" value="WH_DNA-bd_sf"/>
</dbReference>
<dbReference type="InterPro" id="IPR036388">
    <property type="entry name" value="WH-like_DNA-bd_sf"/>
</dbReference>
<dbReference type="STRING" id="1117707.VQ7734_04437"/>
<dbReference type="PROSITE" id="PS50931">
    <property type="entry name" value="HTH_LYSR"/>
    <property type="match status" value="1"/>
</dbReference>
<dbReference type="SUPFAM" id="SSF53850">
    <property type="entry name" value="Periplasmic binding protein-like II"/>
    <property type="match status" value="1"/>
</dbReference>
<evidence type="ECO:0000313" key="6">
    <source>
        <dbReference type="EMBL" id="SHO58665.1"/>
    </source>
</evidence>
<dbReference type="SUPFAM" id="SSF46785">
    <property type="entry name" value="Winged helix' DNA-binding domain"/>
    <property type="match status" value="1"/>
</dbReference>
<dbReference type="PRINTS" id="PR00039">
    <property type="entry name" value="HTHLYSR"/>
</dbReference>
<dbReference type="EMBL" id="FRFG01000073">
    <property type="protein sequence ID" value="SHO58665.1"/>
    <property type="molecule type" value="Genomic_DNA"/>
</dbReference>
<dbReference type="AlphaFoldDB" id="A0A1M7Z1E5"/>
<organism evidence="6 7">
    <name type="scientific">Vibrio quintilis</name>
    <dbReference type="NCBI Taxonomy" id="1117707"/>
    <lineage>
        <taxon>Bacteria</taxon>
        <taxon>Pseudomonadati</taxon>
        <taxon>Pseudomonadota</taxon>
        <taxon>Gammaproteobacteria</taxon>
        <taxon>Vibrionales</taxon>
        <taxon>Vibrionaceae</taxon>
        <taxon>Vibrio</taxon>
    </lineage>
</organism>
<dbReference type="Pfam" id="PF03466">
    <property type="entry name" value="LysR_substrate"/>
    <property type="match status" value="1"/>
</dbReference>
<dbReference type="PANTHER" id="PTHR30126:SF88">
    <property type="entry name" value="TRANSCRIPTIONAL REGULATOR-RELATED"/>
    <property type="match status" value="1"/>
</dbReference>
<keyword evidence="7" id="KW-1185">Reference proteome</keyword>
<protein>
    <submittedName>
        <fullName evidence="6">HTH-type transcriptional activator AllS</fullName>
    </submittedName>
</protein>
<gene>
    <name evidence="6" type="primary">allS_4</name>
    <name evidence="6" type="ORF">VQ7734_04437</name>
</gene>
<reference evidence="7" key="1">
    <citation type="submission" date="2016-12" db="EMBL/GenBank/DDBJ databases">
        <authorList>
            <person name="Rodrigo-Torres L."/>
            <person name="Arahal R.D."/>
            <person name="Lucena T."/>
        </authorList>
    </citation>
    <scope>NUCLEOTIDE SEQUENCE [LARGE SCALE GENOMIC DNA]</scope>
</reference>
<proteinExistence type="inferred from homology"/>
<keyword evidence="2" id="KW-0805">Transcription regulation</keyword>
<evidence type="ECO:0000259" key="5">
    <source>
        <dbReference type="PROSITE" id="PS50931"/>
    </source>
</evidence>
<dbReference type="InterPro" id="IPR000847">
    <property type="entry name" value="LysR_HTH_N"/>
</dbReference>
<dbReference type="GO" id="GO:0000976">
    <property type="term" value="F:transcription cis-regulatory region binding"/>
    <property type="evidence" value="ECO:0007669"/>
    <property type="project" value="TreeGrafter"/>
</dbReference>
<feature type="domain" description="HTH lysR-type" evidence="5">
    <location>
        <begin position="13"/>
        <end position="63"/>
    </location>
</feature>
<keyword evidence="4" id="KW-0804">Transcription</keyword>
<dbReference type="InterPro" id="IPR005119">
    <property type="entry name" value="LysR_subst-bd"/>
</dbReference>
<dbReference type="Pfam" id="PF00126">
    <property type="entry name" value="HTH_1"/>
    <property type="match status" value="1"/>
</dbReference>
<evidence type="ECO:0000313" key="7">
    <source>
        <dbReference type="Proteomes" id="UP000184600"/>
    </source>
</evidence>
<dbReference type="Gene3D" id="1.10.10.10">
    <property type="entry name" value="Winged helix-like DNA-binding domain superfamily/Winged helix DNA-binding domain"/>
    <property type="match status" value="1"/>
</dbReference>
<comment type="similarity">
    <text evidence="1">Belongs to the LysR transcriptional regulatory family.</text>
</comment>
<evidence type="ECO:0000256" key="2">
    <source>
        <dbReference type="ARBA" id="ARBA00023015"/>
    </source>
</evidence>
<keyword evidence="3" id="KW-0238">DNA-binding</keyword>
<sequence length="301" mass="34064">MIMYLSTIEQWFVLQTVIQAGGFTAAATQLHRSQSSVSYTISKLQEQLGVTLIEISGKKVRLTKTGTALLEDMRPLMEEFATIESKARALHAGAPAKIRLEVDSLYPKPLLFSALAEFQQQYPYTQVELKELLRLTTPDDARNCDLAIGLQYNRPLMKSRLLEIELIAVAHPEHPLHQLEKASLTEADINRYTQVYLDNNHERTSEVMELPRYRWIVNTIDAAIEAVRSKLCFGWLPKSMIEPQLTQGVLRPLPLDIGLVRSIPLFLIYTDYDRATDAIKTLAQLILKVSQASESQIDVSK</sequence>
<dbReference type="PANTHER" id="PTHR30126">
    <property type="entry name" value="HTH-TYPE TRANSCRIPTIONAL REGULATOR"/>
    <property type="match status" value="1"/>
</dbReference>